<keyword evidence="6" id="KW-1185">Reference proteome</keyword>
<dbReference type="RefSeq" id="WP_078686603.1">
    <property type="nucleotide sequence ID" value="NZ_FNWT01000005.1"/>
</dbReference>
<dbReference type="SMART" id="SM00866">
    <property type="entry name" value="UTRA"/>
    <property type="match status" value="1"/>
</dbReference>
<protein>
    <submittedName>
        <fullName evidence="5">GntR family transcriptional regulator</fullName>
    </submittedName>
</protein>
<evidence type="ECO:0000313" key="6">
    <source>
        <dbReference type="Proteomes" id="UP000199135"/>
    </source>
</evidence>
<dbReference type="Pfam" id="PF07702">
    <property type="entry name" value="UTRA"/>
    <property type="match status" value="1"/>
</dbReference>
<evidence type="ECO:0000259" key="4">
    <source>
        <dbReference type="PROSITE" id="PS50949"/>
    </source>
</evidence>
<dbReference type="InterPro" id="IPR050679">
    <property type="entry name" value="Bact_HTH_transcr_reg"/>
</dbReference>
<evidence type="ECO:0000256" key="2">
    <source>
        <dbReference type="ARBA" id="ARBA00023125"/>
    </source>
</evidence>
<dbReference type="EMBL" id="FNWT01000005">
    <property type="protein sequence ID" value="SEH55085.1"/>
    <property type="molecule type" value="Genomic_DNA"/>
</dbReference>
<gene>
    <name evidence="5" type="ORF">SAMN05216447_10592</name>
</gene>
<keyword evidence="2" id="KW-0238">DNA-binding</keyword>
<evidence type="ECO:0000313" key="5">
    <source>
        <dbReference type="EMBL" id="SEH55085.1"/>
    </source>
</evidence>
<dbReference type="Pfam" id="PF00392">
    <property type="entry name" value="GntR"/>
    <property type="match status" value="1"/>
</dbReference>
<sequence length="242" mass="27461">MSGIDESSPIFMQLRGVVRERISTGEYAPGVAIPSENTLAKTYGINRLTVRAALDGLVEEGLLKRVQGKGVFVVGKRIERDLDHLTGFRKAIEGGMSKPGVKILDRQRRRAGSAYAKRLGIDPEDEIFYIKRLDLADGEPISIEEVYVPCELFPNLMDVDLEIFPMQDVYDFYESSPVRAWQTLEIVPVETRLARMLKLGDERDALLFTCYTYREDGRVIEFMRSYNRSDACFFTVKVSDGE</sequence>
<dbReference type="PANTHER" id="PTHR44846">
    <property type="entry name" value="MANNOSYL-D-GLYCERATE TRANSPORT/METABOLISM SYSTEM REPRESSOR MNGR-RELATED"/>
    <property type="match status" value="1"/>
</dbReference>
<dbReference type="SMART" id="SM00345">
    <property type="entry name" value="HTH_GNTR"/>
    <property type="match status" value="1"/>
</dbReference>
<dbReference type="Gene3D" id="1.10.10.10">
    <property type="entry name" value="Winged helix-like DNA-binding domain superfamily/Winged helix DNA-binding domain"/>
    <property type="match status" value="1"/>
</dbReference>
<dbReference type="PROSITE" id="PS50949">
    <property type="entry name" value="HTH_GNTR"/>
    <property type="match status" value="1"/>
</dbReference>
<dbReference type="Gene3D" id="3.40.1410.10">
    <property type="entry name" value="Chorismate lyase-like"/>
    <property type="match status" value="1"/>
</dbReference>
<name>A0A1H6J0L4_9ACTN</name>
<dbReference type="CDD" id="cd07377">
    <property type="entry name" value="WHTH_GntR"/>
    <property type="match status" value="1"/>
</dbReference>
<dbReference type="InterPro" id="IPR028978">
    <property type="entry name" value="Chorismate_lyase_/UTRA_dom_sf"/>
</dbReference>
<dbReference type="Proteomes" id="UP000199135">
    <property type="component" value="Unassembled WGS sequence"/>
</dbReference>
<proteinExistence type="predicted"/>
<evidence type="ECO:0000256" key="3">
    <source>
        <dbReference type="ARBA" id="ARBA00023163"/>
    </source>
</evidence>
<organism evidence="5 6">
    <name type="scientific">Parafannyhessea umbonata</name>
    <dbReference type="NCBI Taxonomy" id="604330"/>
    <lineage>
        <taxon>Bacteria</taxon>
        <taxon>Bacillati</taxon>
        <taxon>Actinomycetota</taxon>
        <taxon>Coriobacteriia</taxon>
        <taxon>Coriobacteriales</taxon>
        <taxon>Atopobiaceae</taxon>
        <taxon>Parafannyhessea</taxon>
    </lineage>
</organism>
<dbReference type="PANTHER" id="PTHR44846:SF1">
    <property type="entry name" value="MANNOSYL-D-GLYCERATE TRANSPORT_METABOLISM SYSTEM REPRESSOR MNGR-RELATED"/>
    <property type="match status" value="1"/>
</dbReference>
<dbReference type="InterPro" id="IPR036388">
    <property type="entry name" value="WH-like_DNA-bd_sf"/>
</dbReference>
<dbReference type="InterPro" id="IPR011663">
    <property type="entry name" value="UTRA"/>
</dbReference>
<reference evidence="5 6" key="1">
    <citation type="submission" date="2016-10" db="EMBL/GenBank/DDBJ databases">
        <authorList>
            <person name="Varghese N."/>
            <person name="Submissions S."/>
        </authorList>
    </citation>
    <scope>NUCLEOTIDE SEQUENCE [LARGE SCALE GENOMIC DNA]</scope>
    <source>
        <strain evidence="5 6">WCP15</strain>
    </source>
</reference>
<feature type="domain" description="HTH gntR-type" evidence="4">
    <location>
        <begin position="8"/>
        <end position="76"/>
    </location>
</feature>
<keyword evidence="1" id="KW-0805">Transcription regulation</keyword>
<dbReference type="InterPro" id="IPR036390">
    <property type="entry name" value="WH_DNA-bd_sf"/>
</dbReference>
<dbReference type="SUPFAM" id="SSF64288">
    <property type="entry name" value="Chorismate lyase-like"/>
    <property type="match status" value="1"/>
</dbReference>
<accession>A0A1H6J0L4</accession>
<dbReference type="SUPFAM" id="SSF46785">
    <property type="entry name" value="Winged helix' DNA-binding domain"/>
    <property type="match status" value="1"/>
</dbReference>
<dbReference type="InterPro" id="IPR000524">
    <property type="entry name" value="Tscrpt_reg_HTH_GntR"/>
</dbReference>
<keyword evidence="3" id="KW-0804">Transcription</keyword>
<dbReference type="PRINTS" id="PR00035">
    <property type="entry name" value="HTHGNTR"/>
</dbReference>
<evidence type="ECO:0000256" key="1">
    <source>
        <dbReference type="ARBA" id="ARBA00023015"/>
    </source>
</evidence>
<comment type="caution">
    <text evidence="5">The sequence shown here is derived from an EMBL/GenBank/DDBJ whole genome shotgun (WGS) entry which is preliminary data.</text>
</comment>